<evidence type="ECO:0000313" key="1">
    <source>
        <dbReference type="EMBL" id="EON77379.1"/>
    </source>
</evidence>
<dbReference type="OrthoDB" id="9760040at2"/>
<organism evidence="1 2">
    <name type="scientific">Lunatimonas lonarensis</name>
    <dbReference type="NCBI Taxonomy" id="1232681"/>
    <lineage>
        <taxon>Bacteria</taxon>
        <taxon>Pseudomonadati</taxon>
        <taxon>Bacteroidota</taxon>
        <taxon>Cytophagia</taxon>
        <taxon>Cytophagales</taxon>
        <taxon>Cyclobacteriaceae</taxon>
    </lineage>
</organism>
<dbReference type="RefSeq" id="WP_010854385.1">
    <property type="nucleotide sequence ID" value="NZ_AQHR01000059.1"/>
</dbReference>
<name>R7ZTQ4_9BACT</name>
<sequence>MKKSLVCIVIFFSLNLPLLANRIYPLVMEFQADRAALSRTYANPLSEEFFERMDQLYQHWQARLEALPYNQFTEDEKLDYLLLRNYLEKTRYFHQLEQEEFNEIKVVLDILLTLESFYKGRRRAEFPQPDKLSLAFYQVEQAIAAKINSLENQVPFDSWQQAELAASAVEAFRTRLDEAYSFYADYDPDFTWWMKSPMGSMNKALADYAAFLRDFYENTAVKDDGSGIIGKPMGKEAIEKELRFNYIPYSVEELIRIGEEQYAWCEAEMIQASNELGFGDDWKAALEMVKDTYVPPGKWPEMVVELAEEASRFVEDRDLITVPDLAKETWRTTMMTAEAQRVNPFFLGGESIIISYPTSEMNHEEKMMSMRGNNPHFSRSTVHHELIPGHHLQQFMNQRHFPHRRLFNNPFWVEGWALYWEFNLWDMDFPRNAEDKVGMLFWRMHRAARIVFSLNYHLNQWTPQQCIDFLVDRVGHERKNAEAEVRRSFEGRYGPLYQLAYMIGGLQFYALKEEVTSTGQLTEKAFHDFVMTQNYVPIELLRARMKGDPLPKEFTSQWRFMD</sequence>
<reference evidence="1 2" key="1">
    <citation type="submission" date="2013-02" db="EMBL/GenBank/DDBJ databases">
        <title>A novel strain isolated from Lonar lake, Maharashtra, India.</title>
        <authorList>
            <person name="Singh A."/>
        </authorList>
    </citation>
    <scope>NUCLEOTIDE SEQUENCE [LARGE SCALE GENOMIC DNA]</scope>
    <source>
        <strain evidence="1 2">AK24</strain>
    </source>
</reference>
<dbReference type="AlphaFoldDB" id="R7ZTQ4"/>
<dbReference type="Proteomes" id="UP000013909">
    <property type="component" value="Unassembled WGS sequence"/>
</dbReference>
<dbReference type="PATRIC" id="fig|1288963.3.peg.2239"/>
<dbReference type="EMBL" id="AQHR01000059">
    <property type="protein sequence ID" value="EON77379.1"/>
    <property type="molecule type" value="Genomic_DNA"/>
</dbReference>
<dbReference type="PANTHER" id="PTHR33361">
    <property type="entry name" value="GLR0591 PROTEIN"/>
    <property type="match status" value="1"/>
</dbReference>
<dbReference type="Pfam" id="PF05960">
    <property type="entry name" value="DUF885"/>
    <property type="match status" value="1"/>
</dbReference>
<proteinExistence type="predicted"/>
<accession>R7ZTQ4</accession>
<keyword evidence="2" id="KW-1185">Reference proteome</keyword>
<protein>
    <submittedName>
        <fullName evidence="1">X-Pro dipeptidyl-peptidase</fullName>
    </submittedName>
</protein>
<gene>
    <name evidence="1" type="ORF">ADIS_2247</name>
</gene>
<dbReference type="STRING" id="1232681.ADIS_2247"/>
<dbReference type="PANTHER" id="PTHR33361:SF2">
    <property type="entry name" value="DUF885 DOMAIN-CONTAINING PROTEIN"/>
    <property type="match status" value="1"/>
</dbReference>
<evidence type="ECO:0000313" key="2">
    <source>
        <dbReference type="Proteomes" id="UP000013909"/>
    </source>
</evidence>
<comment type="caution">
    <text evidence="1">The sequence shown here is derived from an EMBL/GenBank/DDBJ whole genome shotgun (WGS) entry which is preliminary data.</text>
</comment>
<dbReference type="InterPro" id="IPR010281">
    <property type="entry name" value="DUF885"/>
</dbReference>